<evidence type="ECO:0000259" key="5">
    <source>
        <dbReference type="Pfam" id="PF00291"/>
    </source>
</evidence>
<dbReference type="EC" id="4.2.3.1" evidence="6"/>
<accession>A0A7X0SGE2</accession>
<keyword evidence="2" id="KW-0663">Pyridoxal phosphate</keyword>
<dbReference type="GO" id="GO:0004794">
    <property type="term" value="F:threonine deaminase activity"/>
    <property type="evidence" value="ECO:0007669"/>
    <property type="project" value="TreeGrafter"/>
</dbReference>
<keyword evidence="3 6" id="KW-0456">Lyase</keyword>
<dbReference type="SUPFAM" id="SSF53686">
    <property type="entry name" value="Tryptophan synthase beta subunit-like PLP-dependent enzymes"/>
    <property type="match status" value="1"/>
</dbReference>
<keyword evidence="7" id="KW-1185">Reference proteome</keyword>
<dbReference type="RefSeq" id="WP_185127118.1">
    <property type="nucleotide sequence ID" value="NZ_JACJVO010000001.1"/>
</dbReference>
<name>A0A7X0SGE2_9BACL</name>
<dbReference type="InterPro" id="IPR001926">
    <property type="entry name" value="TrpB-like_PALP"/>
</dbReference>
<dbReference type="AlphaFoldDB" id="A0A7X0SGE2"/>
<evidence type="ECO:0000256" key="3">
    <source>
        <dbReference type="ARBA" id="ARBA00023239"/>
    </source>
</evidence>
<dbReference type="PANTHER" id="PTHR48078">
    <property type="entry name" value="THREONINE DEHYDRATASE, MITOCHONDRIAL-RELATED"/>
    <property type="match status" value="1"/>
</dbReference>
<dbReference type="EMBL" id="JACJVO010000001">
    <property type="protein sequence ID" value="MBB6729452.1"/>
    <property type="molecule type" value="Genomic_DNA"/>
</dbReference>
<feature type="region of interest" description="Disordered" evidence="4">
    <location>
        <begin position="280"/>
        <end position="300"/>
    </location>
</feature>
<dbReference type="GO" id="GO:0009097">
    <property type="term" value="P:isoleucine biosynthetic process"/>
    <property type="evidence" value="ECO:0007669"/>
    <property type="project" value="TreeGrafter"/>
</dbReference>
<evidence type="ECO:0000313" key="7">
    <source>
        <dbReference type="Proteomes" id="UP000564644"/>
    </source>
</evidence>
<dbReference type="GO" id="GO:0006567">
    <property type="term" value="P:L-threonine catabolic process"/>
    <property type="evidence" value="ECO:0007669"/>
    <property type="project" value="TreeGrafter"/>
</dbReference>
<organism evidence="6 7">
    <name type="scientific">Cohnella zeiphila</name>
    <dbReference type="NCBI Taxonomy" id="2761120"/>
    <lineage>
        <taxon>Bacteria</taxon>
        <taxon>Bacillati</taxon>
        <taxon>Bacillota</taxon>
        <taxon>Bacilli</taxon>
        <taxon>Bacillales</taxon>
        <taxon>Paenibacillaceae</taxon>
        <taxon>Cohnella</taxon>
    </lineage>
</organism>
<sequence>MNKCWLRCTRCSRKTDFRLIGKCPECRGTLLVEYDMDQARPTFTKKNLSRRSEASLWRYHELLPIHSPKSAVSLGEGWTPLVRLPSLEARLGLKRALVKREEQNPTGSFKARGFAVAVSLLSERGIAKAAVPSNGNAASAFAAYAARAGIEAHVFLPRDCPPLIVEECRLYGAHTTLVDGMIHDAGQRIDALQAEQGWFNAGTLREPGRVEGKKTMGFEIAEQFGWKLPDVIVYPTGGGSGIIGLWKAFNELQALGLVDGCLPRLISVQEEGCRPIVDAMASAPSPADSGAERTASPTGMRVPLPPDLDLLVSILGKTGGTAVAVGQDEIRSAQRTWGTCGISASPEGAATLAGLLKLREAQGIDPDETVVLFNTSHALKYLTPLSTGTHE</sequence>
<comment type="cofactor">
    <cofactor evidence="1">
        <name>pyridoxal 5'-phosphate</name>
        <dbReference type="ChEBI" id="CHEBI:597326"/>
    </cofactor>
</comment>
<dbReference type="GO" id="GO:0003941">
    <property type="term" value="F:L-serine ammonia-lyase activity"/>
    <property type="evidence" value="ECO:0007669"/>
    <property type="project" value="TreeGrafter"/>
</dbReference>
<dbReference type="InterPro" id="IPR050147">
    <property type="entry name" value="Ser/Thr_Dehydratase"/>
</dbReference>
<evidence type="ECO:0000256" key="1">
    <source>
        <dbReference type="ARBA" id="ARBA00001933"/>
    </source>
</evidence>
<evidence type="ECO:0000256" key="4">
    <source>
        <dbReference type="SAM" id="MobiDB-lite"/>
    </source>
</evidence>
<comment type="caution">
    <text evidence="6">The sequence shown here is derived from an EMBL/GenBank/DDBJ whole genome shotgun (WGS) entry which is preliminary data.</text>
</comment>
<dbReference type="GO" id="GO:0004795">
    <property type="term" value="F:threonine synthase activity"/>
    <property type="evidence" value="ECO:0007669"/>
    <property type="project" value="UniProtKB-EC"/>
</dbReference>
<dbReference type="Proteomes" id="UP000564644">
    <property type="component" value="Unassembled WGS sequence"/>
</dbReference>
<dbReference type="CDD" id="cd01563">
    <property type="entry name" value="Thr-synth_1"/>
    <property type="match status" value="1"/>
</dbReference>
<evidence type="ECO:0000256" key="2">
    <source>
        <dbReference type="ARBA" id="ARBA00022898"/>
    </source>
</evidence>
<dbReference type="GO" id="GO:0006565">
    <property type="term" value="P:L-serine catabolic process"/>
    <property type="evidence" value="ECO:0007669"/>
    <property type="project" value="TreeGrafter"/>
</dbReference>
<dbReference type="Pfam" id="PF00291">
    <property type="entry name" value="PALP"/>
    <property type="match status" value="1"/>
</dbReference>
<dbReference type="PANTHER" id="PTHR48078:SF6">
    <property type="entry name" value="L-THREONINE DEHYDRATASE CATABOLIC TDCB"/>
    <property type="match status" value="1"/>
</dbReference>
<gene>
    <name evidence="6" type="ORF">H7C18_00895</name>
</gene>
<protein>
    <submittedName>
        <fullName evidence="6">Threonine synthase</fullName>
        <ecNumber evidence="6">4.2.3.1</ecNumber>
    </submittedName>
</protein>
<evidence type="ECO:0000313" key="6">
    <source>
        <dbReference type="EMBL" id="MBB6729452.1"/>
    </source>
</evidence>
<proteinExistence type="predicted"/>
<dbReference type="InterPro" id="IPR036052">
    <property type="entry name" value="TrpB-like_PALP_sf"/>
</dbReference>
<dbReference type="NCBIfam" id="NF006050">
    <property type="entry name" value="PRK08197.1"/>
    <property type="match status" value="1"/>
</dbReference>
<reference evidence="6 7" key="1">
    <citation type="submission" date="2020-08" db="EMBL/GenBank/DDBJ databases">
        <title>Cohnella phylogeny.</title>
        <authorList>
            <person name="Dunlap C."/>
        </authorList>
    </citation>
    <scope>NUCLEOTIDE SEQUENCE [LARGE SCALE GENOMIC DNA]</scope>
    <source>
        <strain evidence="6 7">CBP 2801</strain>
    </source>
</reference>
<dbReference type="Gene3D" id="3.40.50.1100">
    <property type="match status" value="2"/>
</dbReference>
<feature type="domain" description="Tryptophan synthase beta chain-like PALP" evidence="5">
    <location>
        <begin position="72"/>
        <end position="375"/>
    </location>
</feature>
<feature type="compositionally biased region" description="Low complexity" evidence="4">
    <location>
        <begin position="280"/>
        <end position="289"/>
    </location>
</feature>